<feature type="compositionally biased region" description="Polar residues" evidence="4">
    <location>
        <begin position="802"/>
        <end position="815"/>
    </location>
</feature>
<evidence type="ECO:0000256" key="1">
    <source>
        <dbReference type="ARBA" id="ARBA00022723"/>
    </source>
</evidence>
<evidence type="ECO:0000313" key="7">
    <source>
        <dbReference type="WBParaSite" id="maker-uti_cns_0017533-snap-gene-0.2-mRNA-1"/>
    </source>
</evidence>
<dbReference type="PANTHER" id="PTHR34524:SF6">
    <property type="entry name" value="CALCYPHOSINE LIKE"/>
    <property type="match status" value="1"/>
</dbReference>
<reference evidence="7" key="1">
    <citation type="submission" date="2016-11" db="UniProtKB">
        <authorList>
            <consortium name="WormBaseParasite"/>
        </authorList>
    </citation>
    <scope>IDENTIFICATION</scope>
</reference>
<feature type="region of interest" description="Disordered" evidence="4">
    <location>
        <begin position="921"/>
        <end position="1030"/>
    </location>
</feature>
<evidence type="ECO:0000256" key="4">
    <source>
        <dbReference type="SAM" id="MobiDB-lite"/>
    </source>
</evidence>
<keyword evidence="6" id="KW-1185">Reference proteome</keyword>
<keyword evidence="2" id="KW-0677">Repeat</keyword>
<evidence type="ECO:0000256" key="2">
    <source>
        <dbReference type="ARBA" id="ARBA00022737"/>
    </source>
</evidence>
<keyword evidence="1" id="KW-0479">Metal-binding</keyword>
<proteinExistence type="predicted"/>
<feature type="compositionally biased region" description="Basic residues" evidence="4">
    <location>
        <begin position="1011"/>
        <end position="1022"/>
    </location>
</feature>
<feature type="region of interest" description="Disordered" evidence="4">
    <location>
        <begin position="544"/>
        <end position="575"/>
    </location>
</feature>
<feature type="region of interest" description="Disordered" evidence="4">
    <location>
        <begin position="1381"/>
        <end position="1401"/>
    </location>
</feature>
<feature type="compositionally biased region" description="Basic and acidic residues" evidence="4">
    <location>
        <begin position="545"/>
        <end position="554"/>
    </location>
</feature>
<protein>
    <submittedName>
        <fullName evidence="7">Calcyphosin-like protein</fullName>
    </submittedName>
</protein>
<feature type="compositionally biased region" description="Basic and acidic residues" evidence="4">
    <location>
        <begin position="214"/>
        <end position="226"/>
    </location>
</feature>
<feature type="domain" description="EF-hand" evidence="5">
    <location>
        <begin position="45"/>
        <end position="80"/>
    </location>
</feature>
<dbReference type="PROSITE" id="PS00018">
    <property type="entry name" value="EF_HAND_1"/>
    <property type="match status" value="1"/>
</dbReference>
<feature type="compositionally biased region" description="Low complexity" evidence="4">
    <location>
        <begin position="942"/>
        <end position="951"/>
    </location>
</feature>
<evidence type="ECO:0000259" key="5">
    <source>
        <dbReference type="PROSITE" id="PS50222"/>
    </source>
</evidence>
<feature type="compositionally biased region" description="Gly residues" evidence="4">
    <location>
        <begin position="1383"/>
        <end position="1394"/>
    </location>
</feature>
<evidence type="ECO:0000313" key="6">
    <source>
        <dbReference type="Proteomes" id="UP000095280"/>
    </source>
</evidence>
<feature type="compositionally biased region" description="Basic and acidic residues" evidence="4">
    <location>
        <begin position="476"/>
        <end position="490"/>
    </location>
</feature>
<sequence length="1401" mass="151506">GCTDFGADLSKQEMDAIFDKVDKDGSGSLDFDEFLAALRPPMSNARRELITKAFKKLDKTCDGVITVEDLKGVYNCKHHPKFRNGEWTEDDVFKEFAAHLRGEGNVDGTITKDEFMNYYSGVSASVDNDAYFALIMKTAYVRLLLAGHLGVQRVAADKHADAAAQHANGDDEGVEQPGVQRAGVPLQHQVEVGGPHEGQHGAGEAADQAAQQGEVRHGDGHHKGEQHQQGPRQHRPALELPLLVPAAGQRPAREEAVFQEIGSCEVGQRVREERLQRQRDVHRHPQRHSGTFVRLLVISSFVLSAKPNRALKMADSRCVQFIMQAKRRLSIRLPSSVGRKMCDVWPHLGGLPVGGAGEAVDDDDAVDDDVGDGVPEGDEAHVPQRGERGARQQADEADADPEGLAEPGPWEAEVHQVTAQHQVENAGHQRLRDGRRVHHLAAQLAAEYELGDLPVASAHADAVLVQAVHQHAARVAADEGHEDDAQHRPIPEGPACPIRHRPRRHPPSISPRSAAPDRLAAGRAPGAAQISTADGCEGDQIWRTGEMRQRRSEANARGIKRGSNKGSAGLHSGSSPTVDRAVVGLLHEAVKSLQAVRRAAAAADTAAAASAAVLRQLRPGQESPQTLLRHRLSEFPPDTWPGRILIRMMPDCLEAAGFDGPDGRPVDAEAGAAAGKLEHPQLHVGLPTIEVHEADLDAVGLVRHALVGAVVRLQQAGTRLALPAWSQVHRVTVALPGPGSRRDSAPPSRRWCASSGQRWVTSSSGLSVGWASAAVSRSRRQQQTRLNEDEARSESDILPRNFKSSKFNDGPTNSSESLRCPRCEDDLVLARCVHQPGRAHFDVFEAWKMPDRKRNSSWRARLSPRQARFPMEKGTRNSLVSYSPLEFDERSGRNCSGWSHSSGSWCTPYRFTMIRAVTSPPPQTRAVTARLQHTNQSGHSPHTQTRVVTARHTTRASQPATQTSGHSRHTTNQSGQQPATTPNQSGQRSQPATPPTRAVTAAHSKPSVTRKQPRSQPHHKPSGHNPPQTLNLMSRVHRWPTEKGASVEYALHLIDEGHDGQAAVACGGLHFSGDAVLALRVQAAYSRAQRMVLEVVSVPAMNSSVRINQAGHSPSALSSAAAAPAEGIQEVGGSLTSARLRRCLSIWSRQNRCVTSIFLLNTKTSTPMSCSSRNEAGDAVQPRKGRRDEAANVVALQILLGGQHEVREALVLRAGPVVEEQHADDVGDGPRHELVGLPASVRLRVQRLLAARRARRGWPPQCRCGRSRVPQHFEREAAVLAPELPLGRHDALAVGHAEDEGRVDPAGEHLGPLRACQGLLDDRVAVQDDEPARAEGEADKVARTGGAICCGATRKVEQVAEQRPGPRAGRRAWALAAAEQQVGSGGGGGQGGGCHQRCRWR</sequence>
<feature type="region of interest" description="Disordered" evidence="4">
    <location>
        <begin position="191"/>
        <end position="234"/>
    </location>
</feature>
<dbReference type="GO" id="GO:0005509">
    <property type="term" value="F:calcium ion binding"/>
    <property type="evidence" value="ECO:0007669"/>
    <property type="project" value="InterPro"/>
</dbReference>
<accession>A0A1I8IW38</accession>
<dbReference type="Gene3D" id="1.10.238.10">
    <property type="entry name" value="EF-hand"/>
    <property type="match status" value="2"/>
</dbReference>
<feature type="compositionally biased region" description="Polar residues" evidence="4">
    <location>
        <begin position="931"/>
        <end position="941"/>
    </location>
</feature>
<dbReference type="InterPro" id="IPR051581">
    <property type="entry name" value="Ca-bind"/>
</dbReference>
<feature type="region of interest" description="Disordered" evidence="4">
    <location>
        <begin position="771"/>
        <end position="815"/>
    </location>
</feature>
<keyword evidence="3" id="KW-0106">Calcium</keyword>
<feature type="region of interest" description="Disordered" evidence="4">
    <location>
        <begin position="474"/>
        <end position="532"/>
    </location>
</feature>
<organism evidence="6 7">
    <name type="scientific">Macrostomum lignano</name>
    <dbReference type="NCBI Taxonomy" id="282301"/>
    <lineage>
        <taxon>Eukaryota</taxon>
        <taxon>Metazoa</taxon>
        <taxon>Spiralia</taxon>
        <taxon>Lophotrochozoa</taxon>
        <taxon>Platyhelminthes</taxon>
        <taxon>Rhabditophora</taxon>
        <taxon>Macrostomorpha</taxon>
        <taxon>Macrostomida</taxon>
        <taxon>Macrostomidae</taxon>
        <taxon>Macrostomum</taxon>
    </lineage>
</organism>
<feature type="compositionally biased region" description="Basic and acidic residues" evidence="4">
    <location>
        <begin position="378"/>
        <end position="394"/>
    </location>
</feature>
<feature type="compositionally biased region" description="Polar residues" evidence="4">
    <location>
        <begin position="957"/>
        <end position="990"/>
    </location>
</feature>
<dbReference type="InterPro" id="IPR002048">
    <property type="entry name" value="EF_hand_dom"/>
</dbReference>
<dbReference type="InterPro" id="IPR011992">
    <property type="entry name" value="EF-hand-dom_pair"/>
</dbReference>
<dbReference type="SMART" id="SM00054">
    <property type="entry name" value="EFh"/>
    <property type="match status" value="2"/>
</dbReference>
<dbReference type="Proteomes" id="UP000095280">
    <property type="component" value="Unplaced"/>
</dbReference>
<feature type="region of interest" description="Disordered" evidence="4">
    <location>
        <begin position="355"/>
        <end position="407"/>
    </location>
</feature>
<feature type="compositionally biased region" description="Acidic residues" evidence="4">
    <location>
        <begin position="359"/>
        <end position="377"/>
    </location>
</feature>
<feature type="compositionally biased region" description="Low complexity" evidence="4">
    <location>
        <begin position="202"/>
        <end position="213"/>
    </location>
</feature>
<feature type="compositionally biased region" description="Basic and acidic residues" evidence="4">
    <location>
        <begin position="786"/>
        <end position="797"/>
    </location>
</feature>
<dbReference type="CDD" id="cd00051">
    <property type="entry name" value="EFh"/>
    <property type="match status" value="1"/>
</dbReference>
<dbReference type="PROSITE" id="PS50222">
    <property type="entry name" value="EF_HAND_2"/>
    <property type="match status" value="2"/>
</dbReference>
<dbReference type="SUPFAM" id="SSF47473">
    <property type="entry name" value="EF-hand"/>
    <property type="match status" value="1"/>
</dbReference>
<dbReference type="InterPro" id="IPR018247">
    <property type="entry name" value="EF_Hand_1_Ca_BS"/>
</dbReference>
<name>A0A1I8IW38_9PLAT</name>
<dbReference type="Pfam" id="PF00036">
    <property type="entry name" value="EF-hand_1"/>
    <property type="match status" value="1"/>
</dbReference>
<feature type="domain" description="EF-hand" evidence="5">
    <location>
        <begin position="9"/>
        <end position="44"/>
    </location>
</feature>
<evidence type="ECO:0000256" key="3">
    <source>
        <dbReference type="ARBA" id="ARBA00022837"/>
    </source>
</evidence>
<dbReference type="PANTHER" id="PTHR34524">
    <property type="entry name" value="CALCYPHOSIN"/>
    <property type="match status" value="1"/>
</dbReference>
<dbReference type="WBParaSite" id="maker-uti_cns_0017533-snap-gene-0.2-mRNA-1">
    <property type="protein sequence ID" value="maker-uti_cns_0017533-snap-gene-0.2-mRNA-1"/>
    <property type="gene ID" value="maker-uti_cns_0017533-snap-gene-0.2"/>
</dbReference>